<proteinExistence type="predicted"/>
<evidence type="ECO:0000313" key="3">
    <source>
        <dbReference type="Proteomes" id="UP000825483"/>
    </source>
</evidence>
<evidence type="ECO:0008006" key="4">
    <source>
        <dbReference type="Google" id="ProtNLM"/>
    </source>
</evidence>
<dbReference type="Proteomes" id="UP000825483">
    <property type="component" value="Unassembled WGS sequence"/>
</dbReference>
<dbReference type="EMBL" id="BPUB01000002">
    <property type="protein sequence ID" value="GJG58946.1"/>
    <property type="molecule type" value="Genomic_DNA"/>
</dbReference>
<evidence type="ECO:0000313" key="2">
    <source>
        <dbReference type="EMBL" id="GJG58946.1"/>
    </source>
</evidence>
<dbReference type="AlphaFoldDB" id="A0A9R1CAD2"/>
<keyword evidence="1" id="KW-0732">Signal</keyword>
<feature type="signal peptide" evidence="1">
    <location>
        <begin position="1"/>
        <end position="19"/>
    </location>
</feature>
<keyword evidence="3" id="KW-1185">Reference proteome</keyword>
<accession>A0A9R1CAD2</accession>
<protein>
    <recommendedName>
        <fullName evidence="4">Lipocalin-like domain-containing protein</fullName>
    </recommendedName>
</protein>
<sequence>MKKIIMLSLAIMLALTVSAQSDYTYLDAVKALTETGSLKTLGEKGYQMRKEAQGTTHELFFTKGNMYLGEDFEWHGKDNNSSLVRVSYLENQLKSIDIIYTNSQSISTSADELTYTKPTPAGEDTVGTNKVFKFTTDQLYVTLEIPEDHSTATFHIEKR</sequence>
<gene>
    <name evidence="2" type="ORF">PRLR5076_17970</name>
</gene>
<reference evidence="2" key="1">
    <citation type="journal article" date="2022" name="Int. J. Syst. Evol. Microbiol.">
        <title>Prevotella lacticifex sp. nov., isolated from the rumen of cows.</title>
        <authorList>
            <person name="Shinkai T."/>
            <person name="Ikeyama N."/>
            <person name="Kumagai M."/>
            <person name="Ohmori H."/>
            <person name="Sakamoto M."/>
            <person name="Ohkuma M."/>
            <person name="Mitsumori M."/>
        </authorList>
    </citation>
    <scope>NUCLEOTIDE SEQUENCE</scope>
    <source>
        <strain evidence="2">R5076</strain>
    </source>
</reference>
<comment type="caution">
    <text evidence="2">The sequence shown here is derived from an EMBL/GenBank/DDBJ whole genome shotgun (WGS) entry which is preliminary data.</text>
</comment>
<organism evidence="2 3">
    <name type="scientific">Prevotella lacticifex</name>
    <dbReference type="NCBI Taxonomy" id="2854755"/>
    <lineage>
        <taxon>Bacteria</taxon>
        <taxon>Pseudomonadati</taxon>
        <taxon>Bacteroidota</taxon>
        <taxon>Bacteroidia</taxon>
        <taxon>Bacteroidales</taxon>
        <taxon>Prevotellaceae</taxon>
        <taxon>Prevotella</taxon>
    </lineage>
</organism>
<dbReference type="RefSeq" id="WP_223925889.1">
    <property type="nucleotide sequence ID" value="NZ_BPTU01000001.1"/>
</dbReference>
<name>A0A9R1CAD2_9BACT</name>
<feature type="chain" id="PRO_5040111281" description="Lipocalin-like domain-containing protein" evidence="1">
    <location>
        <begin position="20"/>
        <end position="159"/>
    </location>
</feature>
<evidence type="ECO:0000256" key="1">
    <source>
        <dbReference type="SAM" id="SignalP"/>
    </source>
</evidence>
<dbReference type="GeneID" id="72467008"/>